<evidence type="ECO:0000313" key="3">
    <source>
        <dbReference type="EMBL" id="KIK83306.1"/>
    </source>
</evidence>
<reference evidence="4" key="2">
    <citation type="submission" date="2015-01" db="EMBL/GenBank/DDBJ databases">
        <title>Evolutionary Origins and Diversification of the Mycorrhizal Mutualists.</title>
        <authorList>
            <consortium name="DOE Joint Genome Institute"/>
            <consortium name="Mycorrhizal Genomics Consortium"/>
            <person name="Kohler A."/>
            <person name="Kuo A."/>
            <person name="Nagy L.G."/>
            <person name="Floudas D."/>
            <person name="Copeland A."/>
            <person name="Barry K.W."/>
            <person name="Cichocki N."/>
            <person name="Veneault-Fourrey C."/>
            <person name="LaButti K."/>
            <person name="Lindquist E.A."/>
            <person name="Lipzen A."/>
            <person name="Lundell T."/>
            <person name="Morin E."/>
            <person name="Murat C."/>
            <person name="Riley R."/>
            <person name="Ohm R."/>
            <person name="Sun H."/>
            <person name="Tunlid A."/>
            <person name="Henrissat B."/>
            <person name="Grigoriev I.V."/>
            <person name="Hibbett D.S."/>
            <person name="Martin F."/>
        </authorList>
    </citation>
    <scope>NUCLEOTIDE SEQUENCE [LARGE SCALE GENOMIC DNA]</scope>
    <source>
        <strain evidence="4">Ve08.2h10</strain>
    </source>
</reference>
<dbReference type="Gene3D" id="3.30.428.70">
    <property type="match status" value="1"/>
</dbReference>
<dbReference type="HOGENOM" id="CLU_049915_1_1_1"/>
<gene>
    <name evidence="3" type="ORF">PAXRUDRAFT_832084</name>
</gene>
<dbReference type="OrthoDB" id="10267950at2759"/>
<dbReference type="Pfam" id="PF19327">
    <property type="entry name" value="Ap4A_phos_N"/>
    <property type="match status" value="1"/>
</dbReference>
<dbReference type="AlphaFoldDB" id="A0A0D0DF80"/>
<dbReference type="EMBL" id="KN825597">
    <property type="protein sequence ID" value="KIK83306.1"/>
    <property type="molecule type" value="Genomic_DNA"/>
</dbReference>
<dbReference type="STRING" id="930991.A0A0D0DF80"/>
<proteinExistence type="predicted"/>
<accession>A0A0D0DF80</accession>
<evidence type="ECO:0000313" key="4">
    <source>
        <dbReference type="Proteomes" id="UP000054538"/>
    </source>
</evidence>
<evidence type="ECO:0008006" key="5">
    <source>
        <dbReference type="Google" id="ProtNLM"/>
    </source>
</evidence>
<reference evidence="3 4" key="1">
    <citation type="submission" date="2014-04" db="EMBL/GenBank/DDBJ databases">
        <authorList>
            <consortium name="DOE Joint Genome Institute"/>
            <person name="Kuo A."/>
            <person name="Kohler A."/>
            <person name="Jargeat P."/>
            <person name="Nagy L.G."/>
            <person name="Floudas D."/>
            <person name="Copeland A."/>
            <person name="Barry K.W."/>
            <person name="Cichocki N."/>
            <person name="Veneault-Fourrey C."/>
            <person name="LaButti K."/>
            <person name="Lindquist E.A."/>
            <person name="Lipzen A."/>
            <person name="Lundell T."/>
            <person name="Morin E."/>
            <person name="Murat C."/>
            <person name="Sun H."/>
            <person name="Tunlid A."/>
            <person name="Henrissat B."/>
            <person name="Grigoriev I.V."/>
            <person name="Hibbett D.S."/>
            <person name="Martin F."/>
            <person name="Nordberg H.P."/>
            <person name="Cantor M.N."/>
            <person name="Hua S.X."/>
        </authorList>
    </citation>
    <scope>NUCLEOTIDE SEQUENCE [LARGE SCALE GENOMIC DNA]</scope>
    <source>
        <strain evidence="3 4">Ve08.2h10</strain>
    </source>
</reference>
<dbReference type="PANTHER" id="PTHR38420:SF1">
    <property type="entry name" value="PUTATIVE (AFU_ORTHOLOGUE AFUA_5G14690)-RELATED"/>
    <property type="match status" value="1"/>
</dbReference>
<dbReference type="GO" id="GO:0009117">
    <property type="term" value="P:nucleotide metabolic process"/>
    <property type="evidence" value="ECO:0007669"/>
    <property type="project" value="InterPro"/>
</dbReference>
<dbReference type="Pfam" id="PF09830">
    <property type="entry name" value="ATP_transf"/>
    <property type="match status" value="1"/>
</dbReference>
<keyword evidence="4" id="KW-1185">Reference proteome</keyword>
<evidence type="ECO:0000259" key="1">
    <source>
        <dbReference type="Pfam" id="PF09830"/>
    </source>
</evidence>
<dbReference type="GO" id="GO:0005524">
    <property type="term" value="F:ATP binding"/>
    <property type="evidence" value="ECO:0007669"/>
    <property type="project" value="InterPro"/>
</dbReference>
<feature type="domain" description="ATP adenylyltransferase C-terminal" evidence="1">
    <location>
        <begin position="204"/>
        <end position="322"/>
    </location>
</feature>
<dbReference type="InterPro" id="IPR009163">
    <property type="entry name" value="Ap4A_phos1/2"/>
</dbReference>
<dbReference type="InterPro" id="IPR043171">
    <property type="entry name" value="Ap4A_phos1/2-like"/>
</dbReference>
<dbReference type="GO" id="GO:0003877">
    <property type="term" value="F:ATP:ADP adenylyltransferase activity"/>
    <property type="evidence" value="ECO:0007669"/>
    <property type="project" value="InterPro"/>
</dbReference>
<feature type="domain" description="Ap4A phosphorylase 1/2 N-terminal" evidence="2">
    <location>
        <begin position="7"/>
        <end position="177"/>
    </location>
</feature>
<sequence length="338" mass="37554">MDPFDIVSALPDKFKAAQQSGELLLFPSEIHDDHDEEIGVGFQVRLCTALQKKPVERTDLIPQEERENIASAPKDPFDPPYVPQLYVGDLSLEDTEYGTKSDYVVLLNKFCVVPHHFLLVTKEFRSQSSPLLPQELVQIYMLLLAARQANTHYIAFYNCGKNSGASQPHKHIQFIEVGSDGPPIEKLARKATLEVAGKPFAISSLPYANHVFRLPPLLFNSTPAELSQALFPPFLSLLDLVVSTVRHDPNYPTGSPSYNVILSLEHIHMIPRRHEAYTIEKTQERISVNSLGFAGMLLAKSEAELKSIKEEGIGKILRGVGLESVHELQVAGTALEVP</sequence>
<organism evidence="3 4">
    <name type="scientific">Paxillus rubicundulus Ve08.2h10</name>
    <dbReference type="NCBI Taxonomy" id="930991"/>
    <lineage>
        <taxon>Eukaryota</taxon>
        <taxon>Fungi</taxon>
        <taxon>Dikarya</taxon>
        <taxon>Basidiomycota</taxon>
        <taxon>Agaricomycotina</taxon>
        <taxon>Agaricomycetes</taxon>
        <taxon>Agaricomycetidae</taxon>
        <taxon>Boletales</taxon>
        <taxon>Paxilineae</taxon>
        <taxon>Paxillaceae</taxon>
        <taxon>Paxillus</taxon>
    </lineage>
</organism>
<name>A0A0D0DF80_9AGAM</name>
<dbReference type="InterPro" id="IPR036265">
    <property type="entry name" value="HIT-like_sf"/>
</dbReference>
<dbReference type="InParanoid" id="A0A0D0DF80"/>
<protein>
    <recommendedName>
        <fullName evidence="5">ATP adenylyltransferase</fullName>
    </recommendedName>
</protein>
<evidence type="ECO:0000259" key="2">
    <source>
        <dbReference type="Pfam" id="PF19327"/>
    </source>
</evidence>
<dbReference type="PANTHER" id="PTHR38420">
    <property type="entry name" value="AP-4-A PHOSPHORYLASE II"/>
    <property type="match status" value="1"/>
</dbReference>
<dbReference type="Proteomes" id="UP000054538">
    <property type="component" value="Unassembled WGS sequence"/>
</dbReference>
<dbReference type="InterPro" id="IPR045759">
    <property type="entry name" value="Ap4A_phos1/2_N"/>
</dbReference>
<dbReference type="InterPro" id="IPR019200">
    <property type="entry name" value="ATP_adenylylTrfase_C"/>
</dbReference>
<dbReference type="SUPFAM" id="SSF54197">
    <property type="entry name" value="HIT-like"/>
    <property type="match status" value="1"/>
</dbReference>